<dbReference type="EMBL" id="JAFCIX010000379">
    <property type="protein sequence ID" value="KAH6592471.1"/>
    <property type="molecule type" value="Genomic_DNA"/>
</dbReference>
<feature type="domain" description="HTH La-type RNA-binding" evidence="4">
    <location>
        <begin position="1"/>
        <end position="96"/>
    </location>
</feature>
<organism evidence="6 7">
    <name type="scientific">Batrachochytrium salamandrivorans</name>
    <dbReference type="NCBI Taxonomy" id="1357716"/>
    <lineage>
        <taxon>Eukaryota</taxon>
        <taxon>Fungi</taxon>
        <taxon>Fungi incertae sedis</taxon>
        <taxon>Chytridiomycota</taxon>
        <taxon>Chytridiomycota incertae sedis</taxon>
        <taxon>Chytridiomycetes</taxon>
        <taxon>Rhizophydiales</taxon>
        <taxon>Rhizophydiales incertae sedis</taxon>
        <taxon>Batrachochytrium</taxon>
    </lineage>
</organism>
<protein>
    <recommendedName>
        <fullName evidence="8">HTH La-type RNA-binding domain-containing protein</fullName>
    </recommendedName>
</protein>
<gene>
    <name evidence="6" type="ORF">BASA50_008087</name>
</gene>
<dbReference type="PROSITE" id="PS51939">
    <property type="entry name" value="XRRM"/>
    <property type="match status" value="1"/>
</dbReference>
<feature type="compositionally biased region" description="Basic residues" evidence="3">
    <location>
        <begin position="405"/>
        <end position="417"/>
    </location>
</feature>
<evidence type="ECO:0008006" key="8">
    <source>
        <dbReference type="Google" id="ProtNLM"/>
    </source>
</evidence>
<proteinExistence type="predicted"/>
<keyword evidence="7" id="KW-1185">Reference proteome</keyword>
<comment type="caution">
    <text evidence="6">The sequence shown here is derived from an EMBL/GenBank/DDBJ whole genome shotgun (WGS) entry which is preliminary data.</text>
</comment>
<name>A0ABQ8F862_9FUNG</name>
<evidence type="ECO:0000259" key="4">
    <source>
        <dbReference type="PROSITE" id="PS50961"/>
    </source>
</evidence>
<dbReference type="SUPFAM" id="SSF46785">
    <property type="entry name" value="Winged helix' DNA-binding domain"/>
    <property type="match status" value="1"/>
</dbReference>
<feature type="compositionally biased region" description="Basic residues" evidence="3">
    <location>
        <begin position="327"/>
        <end position="342"/>
    </location>
</feature>
<dbReference type="Pfam" id="PF08777">
    <property type="entry name" value="RRM_3"/>
    <property type="match status" value="1"/>
</dbReference>
<dbReference type="InterPro" id="IPR014886">
    <property type="entry name" value="La_xRRM"/>
</dbReference>
<accession>A0ABQ8F862</accession>
<dbReference type="InterPro" id="IPR006630">
    <property type="entry name" value="La_HTH"/>
</dbReference>
<evidence type="ECO:0000259" key="5">
    <source>
        <dbReference type="PROSITE" id="PS51939"/>
    </source>
</evidence>
<dbReference type="Proteomes" id="UP001648503">
    <property type="component" value="Unassembled WGS sequence"/>
</dbReference>
<feature type="domain" description="XRRM" evidence="5">
    <location>
        <begin position="204"/>
        <end position="346"/>
    </location>
</feature>
<sequence>MSDTTKAAIFLQLVAYLDNANYNGTIANLPKSFADSPLLAQGWIPLRDLVSFKRMKDMHLTPASIAEAIVFIPSALFELSPDAAYLRRISEFDADKVTKELSNHSIMARYVVEAVGFAHDVSTAEVEVYFGRFGVIRNVSTTVGVSSCDQRYNTTFLVEFKELDSMVQTLAATHTYEDTVIQVHAKSKSNVNTDVVALSTAKKSYPKGKVVEFRVVSDVAETLERPMIQALFEKFASVKSVEFVKGNMIGYVQFKKPVAEEAISVIMSMGGIRIDDEVIQLRALSGDEERLYWTVVQEKLRINGPRTSAGVDLEHAVKFAKQTMAAHKGRSKKGKTKGKTTGRAKNSALTGRYHTSVVSSLNADAPNVSEGNGDMVDAISDTTLQSALGIKRGKSGVKKAGASVKPHRNNKVSKHRGTPGASSMKDLLEGFDRI</sequence>
<dbReference type="InterPro" id="IPR012677">
    <property type="entry name" value="Nucleotide-bd_a/b_plait_sf"/>
</dbReference>
<dbReference type="InterPro" id="IPR035979">
    <property type="entry name" value="RBD_domain_sf"/>
</dbReference>
<evidence type="ECO:0000256" key="1">
    <source>
        <dbReference type="ARBA" id="ARBA00022884"/>
    </source>
</evidence>
<dbReference type="PROSITE" id="PS50961">
    <property type="entry name" value="HTH_LA"/>
    <property type="match status" value="1"/>
</dbReference>
<feature type="region of interest" description="Disordered" evidence="3">
    <location>
        <begin position="322"/>
        <end position="346"/>
    </location>
</feature>
<evidence type="ECO:0000256" key="2">
    <source>
        <dbReference type="PROSITE-ProRule" id="PRU00332"/>
    </source>
</evidence>
<evidence type="ECO:0000256" key="3">
    <source>
        <dbReference type="SAM" id="MobiDB-lite"/>
    </source>
</evidence>
<feature type="region of interest" description="Disordered" evidence="3">
    <location>
        <begin position="392"/>
        <end position="434"/>
    </location>
</feature>
<evidence type="ECO:0000313" key="7">
    <source>
        <dbReference type="Proteomes" id="UP001648503"/>
    </source>
</evidence>
<reference evidence="6 7" key="1">
    <citation type="submission" date="2021-02" db="EMBL/GenBank/DDBJ databases">
        <title>Variation within the Batrachochytrium salamandrivorans European outbreak.</title>
        <authorList>
            <person name="Kelly M."/>
            <person name="Pasmans F."/>
            <person name="Shea T.P."/>
            <person name="Munoz J.F."/>
            <person name="Carranza S."/>
            <person name="Cuomo C.A."/>
            <person name="Martel A."/>
        </authorList>
    </citation>
    <scope>NUCLEOTIDE SEQUENCE [LARGE SCALE GENOMIC DNA]</scope>
    <source>
        <strain evidence="6 7">AMFP18/2</strain>
    </source>
</reference>
<dbReference type="Gene3D" id="3.30.70.330">
    <property type="match status" value="1"/>
</dbReference>
<keyword evidence="1 2" id="KW-0694">RNA-binding</keyword>
<dbReference type="InterPro" id="IPR036390">
    <property type="entry name" value="WH_DNA-bd_sf"/>
</dbReference>
<dbReference type="SUPFAM" id="SSF54928">
    <property type="entry name" value="RNA-binding domain, RBD"/>
    <property type="match status" value="1"/>
</dbReference>
<evidence type="ECO:0000313" key="6">
    <source>
        <dbReference type="EMBL" id="KAH6592471.1"/>
    </source>
</evidence>